<evidence type="ECO:0000313" key="2">
    <source>
        <dbReference type="EMBL" id="KAF0674958.1"/>
    </source>
</evidence>
<keyword evidence="3" id="KW-1185">Reference proteome</keyword>
<dbReference type="InterPro" id="IPR051044">
    <property type="entry name" value="MAG_DAG_Lipase"/>
</dbReference>
<proteinExistence type="predicted"/>
<comment type="caution">
    <text evidence="2">The sequence shown here is derived from an EMBL/GenBank/DDBJ whole genome shotgun (WGS) entry which is preliminary data.</text>
</comment>
<dbReference type="PANTHER" id="PTHR11614">
    <property type="entry name" value="PHOSPHOLIPASE-RELATED"/>
    <property type="match status" value="1"/>
</dbReference>
<dbReference type="AlphaFoldDB" id="A0A921NT23"/>
<organism evidence="2 3">
    <name type="scientific">Profundibacterium mesophilum KAUST100406-0324</name>
    <dbReference type="NCBI Taxonomy" id="1037889"/>
    <lineage>
        <taxon>Bacteria</taxon>
        <taxon>Pseudomonadati</taxon>
        <taxon>Pseudomonadota</taxon>
        <taxon>Alphaproteobacteria</taxon>
        <taxon>Rhodobacterales</taxon>
        <taxon>Roseobacteraceae</taxon>
        <taxon>Profundibacterium</taxon>
    </lineage>
</organism>
<evidence type="ECO:0000259" key="1">
    <source>
        <dbReference type="Pfam" id="PF12146"/>
    </source>
</evidence>
<dbReference type="GO" id="GO:0004622">
    <property type="term" value="F:phosphatidylcholine lysophospholipase activity"/>
    <property type="evidence" value="ECO:0007669"/>
    <property type="project" value="UniProtKB-EC"/>
</dbReference>
<dbReference type="RefSeq" id="WP_236549805.1">
    <property type="nucleotide sequence ID" value="NZ_APKE01000033.1"/>
</dbReference>
<keyword evidence="2" id="KW-0378">Hydrolase</keyword>
<dbReference type="Proteomes" id="UP000698242">
    <property type="component" value="Unassembled WGS sequence"/>
</dbReference>
<reference evidence="2" key="1">
    <citation type="submission" date="2013-03" db="EMBL/GenBank/DDBJ databases">
        <title>Genome Sequence of the Profundibacterium mesophilum strain KAUST100406-0324T from Red Sea, a novel genus in the family Rhodobacteraceae.</title>
        <authorList>
            <person name="Essack M."/>
            <person name="Alam I."/>
            <person name="Lafi F."/>
            <person name="Alawi W."/>
            <person name="Kamanu F."/>
            <person name="Al-Suwailem A."/>
            <person name="Lee O.O."/>
            <person name="Xu Y."/>
            <person name="Bajic V."/>
            <person name="Qian P.-Y."/>
            <person name="Archer J."/>
        </authorList>
    </citation>
    <scope>NUCLEOTIDE SEQUENCE</scope>
    <source>
        <strain evidence="2">KAUST100406-0324</strain>
    </source>
</reference>
<evidence type="ECO:0000313" key="3">
    <source>
        <dbReference type="Proteomes" id="UP000698242"/>
    </source>
</evidence>
<accession>A0A921NT23</accession>
<dbReference type="InterPro" id="IPR022742">
    <property type="entry name" value="Hydrolase_4"/>
</dbReference>
<dbReference type="Gene3D" id="3.40.50.1820">
    <property type="entry name" value="alpha/beta hydrolase"/>
    <property type="match status" value="1"/>
</dbReference>
<dbReference type="Pfam" id="PF12146">
    <property type="entry name" value="Hydrolase_4"/>
    <property type="match status" value="1"/>
</dbReference>
<dbReference type="InterPro" id="IPR029058">
    <property type="entry name" value="AB_hydrolase_fold"/>
</dbReference>
<dbReference type="EC" id="3.1.1.5" evidence="2"/>
<gene>
    <name evidence="2" type="primary">pldB</name>
    <name evidence="2" type="ORF">PMES_02667</name>
</gene>
<sequence>MAHGPEGGAAFWVHADDGVRLRVGHWRRAGGARGTVLLFPGRTEYIEKYGDAAKVLGAAGYDTLCIDWRGQGLSDRLASGTPLSGHVAHFTDYQRDVAAMQDAARALDLPRPWLLLAHSMGGAIGLRALHDGLDVAAAAFSSPFWGLNLPRHMRMVAHSLARLTRDTRFESRFPPGVARSVYTRDGDFEQNLLTGDAEMYGRLVTQVTAHPELALAGPSLRWVGEALHDTATLQALPSPDLRAIAILGSREQIVDPEAIRERMARWPRGRLIEIEGARHEGLIETPERRARIYAEIRTLFDAACAPLAAEH</sequence>
<dbReference type="EMBL" id="APKE01000033">
    <property type="protein sequence ID" value="KAF0674958.1"/>
    <property type="molecule type" value="Genomic_DNA"/>
</dbReference>
<feature type="domain" description="Serine aminopeptidase S33" evidence="1">
    <location>
        <begin position="32"/>
        <end position="285"/>
    </location>
</feature>
<dbReference type="SUPFAM" id="SSF53474">
    <property type="entry name" value="alpha/beta-Hydrolases"/>
    <property type="match status" value="1"/>
</dbReference>
<name>A0A921NT23_9RHOB</name>
<protein>
    <submittedName>
        <fullName evidence="2">Esteraselipasethioesterase</fullName>
        <ecNumber evidence="2">3.1.1.5</ecNumber>
    </submittedName>
</protein>